<dbReference type="EMBL" id="CM042043">
    <property type="protein sequence ID" value="KAI3693845.1"/>
    <property type="molecule type" value="Genomic_DNA"/>
</dbReference>
<evidence type="ECO:0000313" key="1">
    <source>
        <dbReference type="EMBL" id="KAI3693845.1"/>
    </source>
</evidence>
<dbReference type="Proteomes" id="UP001056120">
    <property type="component" value="Linkage Group LG26"/>
</dbReference>
<protein>
    <submittedName>
        <fullName evidence="1">Uncharacterized protein</fullName>
    </submittedName>
</protein>
<gene>
    <name evidence="1" type="ORF">L1987_76799</name>
</gene>
<sequence>MLWYPTFGNRLLFLTSLPTLDFIEFQAYTTCWKFLLNHHHRHIQPEICLIIALFESKSRSIAPHSTCSASASNPNRIEFISVIRDCCSVIWLSKALEFAVSEWILMFLLSIDACFTYLIAKFASYCQLQGPCVLCSRCDHVLATDKTGIYWDSICNHHKSEISSLVLCHVHGICENCLLSFANKPENKFSDETIRLLVGKVGSSPLQNCYSSDSRICFCCNEQYVSRGYVENLLPNSSIRIHASESLFVNGEHAKNEKNIFVDDSLESLKSSHIGKNQIAHSSENDLEILVSDIAPEVHLKSDPQFEVHDLHNDPATIVMRDTDEIKWQNDENKEELSQMTEQMSFDEVPSSNNAETHADACLDTKLEEERNASAVAANQAMAMITRLQEEKAALYTEALQCLRMMEEQAEYDNEALQNANDIIQEKDNQIQDLEKLLKTSEDVRE</sequence>
<reference evidence="1 2" key="2">
    <citation type="journal article" date="2022" name="Mol. Ecol. Resour.">
        <title>The genomes of chicory, endive, great burdock and yacon provide insights into Asteraceae paleo-polyploidization history and plant inulin production.</title>
        <authorList>
            <person name="Fan W."/>
            <person name="Wang S."/>
            <person name="Wang H."/>
            <person name="Wang A."/>
            <person name="Jiang F."/>
            <person name="Liu H."/>
            <person name="Zhao H."/>
            <person name="Xu D."/>
            <person name="Zhang Y."/>
        </authorList>
    </citation>
    <scope>NUCLEOTIDE SEQUENCE [LARGE SCALE GENOMIC DNA]</scope>
    <source>
        <strain evidence="2">cv. Yunnan</strain>
        <tissue evidence="1">Leaves</tissue>
    </source>
</reference>
<reference evidence="2" key="1">
    <citation type="journal article" date="2022" name="Mol. Ecol. Resour.">
        <title>The genomes of chicory, endive, great burdock and yacon provide insights into Asteraceae palaeo-polyploidization history and plant inulin production.</title>
        <authorList>
            <person name="Fan W."/>
            <person name="Wang S."/>
            <person name="Wang H."/>
            <person name="Wang A."/>
            <person name="Jiang F."/>
            <person name="Liu H."/>
            <person name="Zhao H."/>
            <person name="Xu D."/>
            <person name="Zhang Y."/>
        </authorList>
    </citation>
    <scope>NUCLEOTIDE SEQUENCE [LARGE SCALE GENOMIC DNA]</scope>
    <source>
        <strain evidence="2">cv. Yunnan</strain>
    </source>
</reference>
<evidence type="ECO:0000313" key="2">
    <source>
        <dbReference type="Proteomes" id="UP001056120"/>
    </source>
</evidence>
<organism evidence="1 2">
    <name type="scientific">Smallanthus sonchifolius</name>
    <dbReference type="NCBI Taxonomy" id="185202"/>
    <lineage>
        <taxon>Eukaryota</taxon>
        <taxon>Viridiplantae</taxon>
        <taxon>Streptophyta</taxon>
        <taxon>Embryophyta</taxon>
        <taxon>Tracheophyta</taxon>
        <taxon>Spermatophyta</taxon>
        <taxon>Magnoliopsida</taxon>
        <taxon>eudicotyledons</taxon>
        <taxon>Gunneridae</taxon>
        <taxon>Pentapetalae</taxon>
        <taxon>asterids</taxon>
        <taxon>campanulids</taxon>
        <taxon>Asterales</taxon>
        <taxon>Asteraceae</taxon>
        <taxon>Asteroideae</taxon>
        <taxon>Heliantheae alliance</taxon>
        <taxon>Millerieae</taxon>
        <taxon>Smallanthus</taxon>
    </lineage>
</organism>
<name>A0ACB8Z813_9ASTR</name>
<keyword evidence="2" id="KW-1185">Reference proteome</keyword>
<accession>A0ACB8Z813</accession>
<comment type="caution">
    <text evidence="1">The sequence shown here is derived from an EMBL/GenBank/DDBJ whole genome shotgun (WGS) entry which is preliminary data.</text>
</comment>
<proteinExistence type="predicted"/>